<name>A0A932GPC4_UNCTE</name>
<sequence length="289" mass="32879">MKAKIGLAQINPTLGDLQRNLEIHRDFIDRGHRSSVDLLIFPELSLTGYFLKDMVPQVALRLDSPVVRELEEMSRGISLVIGLVEESEEALFYNAALYLEDGAIRHCHRKVYLPTYGLFDEQRYLARGRTVRTFKSRFGQMAILICEDLWHVSTVYLAAQQGADLLLIPAASPGRGAERGGKLEIAETWEAMNRTYATLFTMGVCFTNRVGYEDGVNFWGGSEIISPAGERLLKGNDFEENLLVGVFDLDEVRRSRISNTVRRDEDLDLTFRELQRIYRKHFPEGDGDE</sequence>
<dbReference type="AlphaFoldDB" id="A0A932GPC4"/>
<dbReference type="PANTHER" id="PTHR43674:SF2">
    <property type="entry name" value="BETA-UREIDOPROPIONASE"/>
    <property type="match status" value="1"/>
</dbReference>
<dbReference type="PROSITE" id="PS50263">
    <property type="entry name" value="CN_HYDROLASE"/>
    <property type="match status" value="1"/>
</dbReference>
<proteinExistence type="predicted"/>
<comment type="caution">
    <text evidence="3">The sequence shown here is derived from an EMBL/GenBank/DDBJ whole genome shotgun (WGS) entry which is preliminary data.</text>
</comment>
<dbReference type="InterPro" id="IPR003010">
    <property type="entry name" value="C-N_Hydrolase"/>
</dbReference>
<dbReference type="GO" id="GO:0050126">
    <property type="term" value="F:N-carbamoylputrescine amidase activity"/>
    <property type="evidence" value="ECO:0007669"/>
    <property type="project" value="TreeGrafter"/>
</dbReference>
<dbReference type="SUPFAM" id="SSF56317">
    <property type="entry name" value="Carbon-nitrogen hydrolase"/>
    <property type="match status" value="1"/>
</dbReference>
<feature type="domain" description="CN hydrolase" evidence="2">
    <location>
        <begin position="3"/>
        <end position="249"/>
    </location>
</feature>
<dbReference type="CDD" id="cd07586">
    <property type="entry name" value="nitrilase_8"/>
    <property type="match status" value="1"/>
</dbReference>
<keyword evidence="1 3" id="KW-0378">Hydrolase</keyword>
<dbReference type="InterPro" id="IPR036526">
    <property type="entry name" value="C-N_Hydrolase_sf"/>
</dbReference>
<evidence type="ECO:0000313" key="3">
    <source>
        <dbReference type="EMBL" id="MBI3014684.1"/>
    </source>
</evidence>
<dbReference type="PANTHER" id="PTHR43674">
    <property type="entry name" value="NITRILASE C965.09-RELATED"/>
    <property type="match status" value="1"/>
</dbReference>
<dbReference type="GO" id="GO:0033388">
    <property type="term" value="P:putrescine biosynthetic process from arginine"/>
    <property type="evidence" value="ECO:0007669"/>
    <property type="project" value="TreeGrafter"/>
</dbReference>
<accession>A0A932GPC4</accession>
<evidence type="ECO:0000259" key="2">
    <source>
        <dbReference type="PROSITE" id="PS50263"/>
    </source>
</evidence>
<dbReference type="EMBL" id="JACPSX010000111">
    <property type="protein sequence ID" value="MBI3014684.1"/>
    <property type="molecule type" value="Genomic_DNA"/>
</dbReference>
<dbReference type="Gene3D" id="3.60.110.10">
    <property type="entry name" value="Carbon-nitrogen hydrolase"/>
    <property type="match status" value="1"/>
</dbReference>
<organism evidence="3 4">
    <name type="scientific">Tectimicrobiota bacterium</name>
    <dbReference type="NCBI Taxonomy" id="2528274"/>
    <lineage>
        <taxon>Bacteria</taxon>
        <taxon>Pseudomonadati</taxon>
        <taxon>Nitrospinota/Tectimicrobiota group</taxon>
        <taxon>Candidatus Tectimicrobiota</taxon>
    </lineage>
</organism>
<dbReference type="Pfam" id="PF00795">
    <property type="entry name" value="CN_hydrolase"/>
    <property type="match status" value="1"/>
</dbReference>
<evidence type="ECO:0000313" key="4">
    <source>
        <dbReference type="Proteomes" id="UP000741360"/>
    </source>
</evidence>
<dbReference type="InterPro" id="IPR050345">
    <property type="entry name" value="Aliph_Amidase/BUP"/>
</dbReference>
<protein>
    <submittedName>
        <fullName evidence="3">Carbon-nitrogen hydrolase</fullName>
    </submittedName>
</protein>
<gene>
    <name evidence="3" type="ORF">HYY65_06430</name>
</gene>
<evidence type="ECO:0000256" key="1">
    <source>
        <dbReference type="ARBA" id="ARBA00022801"/>
    </source>
</evidence>
<reference evidence="3" key="1">
    <citation type="submission" date="2020-07" db="EMBL/GenBank/DDBJ databases">
        <title>Huge and variable diversity of episymbiotic CPR bacteria and DPANN archaea in groundwater ecosystems.</title>
        <authorList>
            <person name="He C.Y."/>
            <person name="Keren R."/>
            <person name="Whittaker M."/>
            <person name="Farag I.F."/>
            <person name="Doudna J."/>
            <person name="Cate J.H.D."/>
            <person name="Banfield J.F."/>
        </authorList>
    </citation>
    <scope>NUCLEOTIDE SEQUENCE</scope>
    <source>
        <strain evidence="3">NC_groundwater_717_Ag_S-0.2um_59_8</strain>
    </source>
</reference>
<dbReference type="Proteomes" id="UP000741360">
    <property type="component" value="Unassembled WGS sequence"/>
</dbReference>